<keyword evidence="1 3" id="KW-0853">WD repeat</keyword>
<evidence type="ECO:0000313" key="5">
    <source>
        <dbReference type="Proteomes" id="UP001154252"/>
    </source>
</evidence>
<organism evidence="4 5">
    <name type="scientific">Penicillium egyptiacum</name>
    <dbReference type="NCBI Taxonomy" id="1303716"/>
    <lineage>
        <taxon>Eukaryota</taxon>
        <taxon>Fungi</taxon>
        <taxon>Dikarya</taxon>
        <taxon>Ascomycota</taxon>
        <taxon>Pezizomycotina</taxon>
        <taxon>Eurotiomycetes</taxon>
        <taxon>Eurotiomycetidae</taxon>
        <taxon>Eurotiales</taxon>
        <taxon>Aspergillaceae</taxon>
        <taxon>Penicillium</taxon>
    </lineage>
</organism>
<keyword evidence="5" id="KW-1185">Reference proteome</keyword>
<dbReference type="InterPro" id="IPR036322">
    <property type="entry name" value="WD40_repeat_dom_sf"/>
</dbReference>
<dbReference type="InterPro" id="IPR001680">
    <property type="entry name" value="WD40_rpt"/>
</dbReference>
<sequence length="64" mass="6945">DETVRLWDPVTGALQQTLEGYSGWVRSVAFSPDGRLLASGSDDETVRLWDPATGALQQTLEGHS</sequence>
<evidence type="ECO:0008006" key="6">
    <source>
        <dbReference type="Google" id="ProtNLM"/>
    </source>
</evidence>
<protein>
    <recommendedName>
        <fullName evidence="6">WD40 repeat domain-containing protein</fullName>
    </recommendedName>
</protein>
<dbReference type="Pfam" id="PF00400">
    <property type="entry name" value="WD40"/>
    <property type="match status" value="1"/>
</dbReference>
<name>A0A9W4K2U0_9EURO</name>
<dbReference type="OrthoDB" id="4360782at2759"/>
<dbReference type="AlphaFoldDB" id="A0A9W4K2U0"/>
<evidence type="ECO:0000256" key="1">
    <source>
        <dbReference type="ARBA" id="ARBA00022574"/>
    </source>
</evidence>
<dbReference type="PROSITE" id="PS50294">
    <property type="entry name" value="WD_REPEATS_REGION"/>
    <property type="match status" value="1"/>
</dbReference>
<dbReference type="InterPro" id="IPR015943">
    <property type="entry name" value="WD40/YVTN_repeat-like_dom_sf"/>
</dbReference>
<dbReference type="Proteomes" id="UP001154252">
    <property type="component" value="Unassembled WGS sequence"/>
</dbReference>
<keyword evidence="2" id="KW-0677">Repeat</keyword>
<comment type="caution">
    <text evidence="4">The sequence shown here is derived from an EMBL/GenBank/DDBJ whole genome shotgun (WGS) entry which is preliminary data.</text>
</comment>
<dbReference type="EMBL" id="CAJVRC010000709">
    <property type="protein sequence ID" value="CAG8884877.1"/>
    <property type="molecule type" value="Genomic_DNA"/>
</dbReference>
<reference evidence="4" key="1">
    <citation type="submission" date="2021-07" db="EMBL/GenBank/DDBJ databases">
        <authorList>
            <person name="Branca A.L. A."/>
        </authorList>
    </citation>
    <scope>NUCLEOTIDE SEQUENCE</scope>
</reference>
<evidence type="ECO:0000313" key="4">
    <source>
        <dbReference type="EMBL" id="CAG8884877.1"/>
    </source>
</evidence>
<feature type="non-terminal residue" evidence="4">
    <location>
        <position position="64"/>
    </location>
</feature>
<accession>A0A9W4K2U0</accession>
<dbReference type="SUPFAM" id="SSF50978">
    <property type="entry name" value="WD40 repeat-like"/>
    <property type="match status" value="1"/>
</dbReference>
<gene>
    <name evidence="4" type="ORF">PEGY_LOCUS400</name>
</gene>
<evidence type="ECO:0000256" key="2">
    <source>
        <dbReference type="ARBA" id="ARBA00022737"/>
    </source>
</evidence>
<proteinExistence type="predicted"/>
<dbReference type="Gene3D" id="2.130.10.10">
    <property type="entry name" value="YVTN repeat-like/Quinoprotein amine dehydrogenase"/>
    <property type="match status" value="1"/>
</dbReference>
<dbReference type="PANTHER" id="PTHR19848">
    <property type="entry name" value="WD40 REPEAT PROTEIN"/>
    <property type="match status" value="1"/>
</dbReference>
<dbReference type="SMART" id="SM00320">
    <property type="entry name" value="WD40"/>
    <property type="match status" value="1"/>
</dbReference>
<feature type="non-terminal residue" evidence="4">
    <location>
        <position position="1"/>
    </location>
</feature>
<evidence type="ECO:0000256" key="3">
    <source>
        <dbReference type="PROSITE-ProRule" id="PRU00221"/>
    </source>
</evidence>
<dbReference type="PANTHER" id="PTHR19848:SF8">
    <property type="entry name" value="F-BOX AND WD REPEAT DOMAIN CONTAINING 7"/>
    <property type="match status" value="1"/>
</dbReference>
<dbReference type="PROSITE" id="PS50082">
    <property type="entry name" value="WD_REPEATS_2"/>
    <property type="match status" value="1"/>
</dbReference>
<feature type="repeat" description="WD" evidence="3">
    <location>
        <begin position="18"/>
        <end position="59"/>
    </location>
</feature>